<dbReference type="EMBL" id="JBIEKR010000013">
    <property type="protein sequence ID" value="MFG6274089.1"/>
    <property type="molecule type" value="Genomic_DNA"/>
</dbReference>
<dbReference type="PANTHER" id="PTHR23508">
    <property type="entry name" value="CARBOXYLIC ACID TRANSPORTER PROTEIN HOMOLOG"/>
    <property type="match status" value="1"/>
</dbReference>
<keyword evidence="5 6" id="KW-0472">Membrane</keyword>
<evidence type="ECO:0000256" key="1">
    <source>
        <dbReference type="ARBA" id="ARBA00004651"/>
    </source>
</evidence>
<evidence type="ECO:0000256" key="3">
    <source>
        <dbReference type="ARBA" id="ARBA00022692"/>
    </source>
</evidence>
<dbReference type="PANTHER" id="PTHR23508:SF10">
    <property type="entry name" value="CARBOXYLIC ACID TRANSPORTER PROTEIN HOMOLOG"/>
    <property type="match status" value="1"/>
</dbReference>
<dbReference type="AlphaFoldDB" id="A0A848BNE1"/>
<gene>
    <name evidence="8" type="ORF">ACGTZG_12930</name>
    <name evidence="9" type="ORF">HF872_04130</name>
</gene>
<keyword evidence="3 6" id="KW-0812">Transmembrane</keyword>
<dbReference type="InterPro" id="IPR011701">
    <property type="entry name" value="MFS"/>
</dbReference>
<reference evidence="8 11" key="2">
    <citation type="submission" date="2024-10" db="EMBL/GenBank/DDBJ databases">
        <authorList>
            <person name="Sang B.-I."/>
            <person name="Prabhaharan D."/>
        </authorList>
    </citation>
    <scope>NUCLEOTIDE SEQUENCE [LARGE SCALE GENOMIC DNA]</scope>
    <source>
        <strain evidence="8 11">MH</strain>
    </source>
</reference>
<dbReference type="PROSITE" id="PS00217">
    <property type="entry name" value="SUGAR_TRANSPORT_2"/>
    <property type="match status" value="1"/>
</dbReference>
<feature type="transmembrane region" description="Helical" evidence="6">
    <location>
        <begin position="269"/>
        <end position="293"/>
    </location>
</feature>
<feature type="transmembrane region" description="Helical" evidence="6">
    <location>
        <begin position="52"/>
        <end position="70"/>
    </location>
</feature>
<dbReference type="KEGG" id="mhw:ACT01_02470"/>
<evidence type="ECO:0000256" key="2">
    <source>
        <dbReference type="ARBA" id="ARBA00022448"/>
    </source>
</evidence>
<feature type="transmembrane region" description="Helical" evidence="6">
    <location>
        <begin position="172"/>
        <end position="191"/>
    </location>
</feature>
<keyword evidence="2" id="KW-0813">Transport</keyword>
<proteinExistence type="predicted"/>
<feature type="transmembrane region" description="Helical" evidence="6">
    <location>
        <begin position="140"/>
        <end position="166"/>
    </location>
</feature>
<feature type="transmembrane region" description="Helical" evidence="6">
    <location>
        <begin position="82"/>
        <end position="100"/>
    </location>
</feature>
<dbReference type="InterPro" id="IPR020846">
    <property type="entry name" value="MFS_dom"/>
</dbReference>
<evidence type="ECO:0000256" key="5">
    <source>
        <dbReference type="ARBA" id="ARBA00023136"/>
    </source>
</evidence>
<feature type="transmembrane region" description="Helical" evidence="6">
    <location>
        <begin position="364"/>
        <end position="387"/>
    </location>
</feature>
<evidence type="ECO:0000313" key="10">
    <source>
        <dbReference type="Proteomes" id="UP000591071"/>
    </source>
</evidence>
<sequence length="426" mass="45988">MKMPKAHPISWILLLVTTLAILATSVSRIILPTVLPAIMEEFHWSATEVGFLNSAMFIGAFIGATFFGILSDSVGSGYKRGWTWICCMVVAAIGGILTAMCTTVNAMRAALAVLGMGTGGAEPVNVAIIGEWWPKEHRGFAIGVHHTGFPFGQFLGPVVISFILAVGTWHDAFTFVPLLAIPIIILQLIFGTEKNQKKVYKWIEDHQMTKPLDEVEAEGKKPSLKEMVKNVGVCLQNRNCVMAIITIFIFLWSEAAITTFMTLQLTTVAGISLAAAAVVSGASGLTGWIGQIGWGTVSDSTGRKFALRIITAGWIVATLACMFINTEMSAWMILIFWGLFRNSPFPVMYALLIDSLPKSAGSSMGLMIGIALGLSGFFAAPTAGWIIETYGFTAHYVVLAIMLALSYIPLTIIKETVHKDGEQAEA</sequence>
<dbReference type="Proteomes" id="UP000591071">
    <property type="component" value="Unassembled WGS sequence"/>
</dbReference>
<feature type="transmembrane region" description="Helical" evidence="6">
    <location>
        <begin position="240"/>
        <end position="263"/>
    </location>
</feature>
<dbReference type="Pfam" id="PF07690">
    <property type="entry name" value="MFS_1"/>
    <property type="match status" value="1"/>
</dbReference>
<dbReference type="GO" id="GO:0046943">
    <property type="term" value="F:carboxylic acid transmembrane transporter activity"/>
    <property type="evidence" value="ECO:0007669"/>
    <property type="project" value="TreeGrafter"/>
</dbReference>
<evidence type="ECO:0000256" key="6">
    <source>
        <dbReference type="SAM" id="Phobius"/>
    </source>
</evidence>
<feature type="transmembrane region" description="Helical" evidence="6">
    <location>
        <begin position="393"/>
        <end position="413"/>
    </location>
</feature>
<evidence type="ECO:0000256" key="4">
    <source>
        <dbReference type="ARBA" id="ARBA00022989"/>
    </source>
</evidence>
<evidence type="ECO:0000313" key="11">
    <source>
        <dbReference type="Proteomes" id="UP001605989"/>
    </source>
</evidence>
<dbReference type="Proteomes" id="UP001605989">
    <property type="component" value="Unassembled WGS sequence"/>
</dbReference>
<dbReference type="SUPFAM" id="SSF103473">
    <property type="entry name" value="MFS general substrate transporter"/>
    <property type="match status" value="1"/>
</dbReference>
<feature type="domain" description="Major facilitator superfamily (MFS) profile" evidence="7">
    <location>
        <begin position="13"/>
        <end position="418"/>
    </location>
</feature>
<comment type="caution">
    <text evidence="9">The sequence shown here is derived from an EMBL/GenBank/DDBJ whole genome shotgun (WGS) entry which is preliminary data.</text>
</comment>
<evidence type="ECO:0000313" key="8">
    <source>
        <dbReference type="EMBL" id="MFG6274089.1"/>
    </source>
</evidence>
<dbReference type="RefSeq" id="WP_059076268.1">
    <property type="nucleotide sequence ID" value="NZ_CP011940.1"/>
</dbReference>
<protein>
    <submittedName>
        <fullName evidence="9">MFS transporter</fullName>
    </submittedName>
</protein>
<comment type="subcellular location">
    <subcellularLocation>
        <location evidence="1">Cell membrane</location>
        <topology evidence="1">Multi-pass membrane protein</topology>
    </subcellularLocation>
</comment>
<feature type="transmembrane region" description="Helical" evidence="6">
    <location>
        <begin position="305"/>
        <end position="325"/>
    </location>
</feature>
<accession>A0A848BNE1</accession>
<dbReference type="Gene3D" id="1.20.1250.20">
    <property type="entry name" value="MFS general substrate transporter like domains"/>
    <property type="match status" value="2"/>
</dbReference>
<keyword evidence="4 6" id="KW-1133">Transmembrane helix</keyword>
<name>A0A848BNE1_9FIRM</name>
<dbReference type="GO" id="GO:0005886">
    <property type="term" value="C:plasma membrane"/>
    <property type="evidence" value="ECO:0007669"/>
    <property type="project" value="UniProtKB-SubCell"/>
</dbReference>
<evidence type="ECO:0000313" key="9">
    <source>
        <dbReference type="EMBL" id="NME27811.1"/>
    </source>
</evidence>
<organism evidence="9 10">
    <name type="scientific">Megasphaera hexanoica</name>
    <dbReference type="NCBI Taxonomy" id="1675036"/>
    <lineage>
        <taxon>Bacteria</taxon>
        <taxon>Bacillati</taxon>
        <taxon>Bacillota</taxon>
        <taxon>Negativicutes</taxon>
        <taxon>Veillonellales</taxon>
        <taxon>Veillonellaceae</taxon>
        <taxon>Megasphaera</taxon>
    </lineage>
</organism>
<keyword evidence="11" id="KW-1185">Reference proteome</keyword>
<dbReference type="EMBL" id="JABAFG010000005">
    <property type="protein sequence ID" value="NME27811.1"/>
    <property type="molecule type" value="Genomic_DNA"/>
</dbReference>
<dbReference type="InterPro" id="IPR005829">
    <property type="entry name" value="Sugar_transporter_CS"/>
</dbReference>
<dbReference type="PROSITE" id="PS50850">
    <property type="entry name" value="MFS"/>
    <property type="match status" value="1"/>
</dbReference>
<dbReference type="InterPro" id="IPR036259">
    <property type="entry name" value="MFS_trans_sf"/>
</dbReference>
<evidence type="ECO:0000259" key="7">
    <source>
        <dbReference type="PROSITE" id="PS50850"/>
    </source>
</evidence>
<feature type="transmembrane region" description="Helical" evidence="6">
    <location>
        <begin position="331"/>
        <end position="352"/>
    </location>
</feature>
<reference evidence="9 10" key="1">
    <citation type="submission" date="2020-04" db="EMBL/GenBank/DDBJ databases">
        <authorList>
            <person name="Hitch T.C.A."/>
            <person name="Wylensek D."/>
            <person name="Clavel T."/>
        </authorList>
    </citation>
    <scope>NUCLEOTIDE SEQUENCE [LARGE SCALE GENOMIC DNA]</scope>
    <source>
        <strain evidence="9 10">Oil-RF-744-FAT-WT-6-1</strain>
    </source>
</reference>